<sequence>GPHHAVRLQTRERSRPRRALHAPAADSRRLDARPLRRRHRWRTRPRRARL</sequence>
<dbReference type="EMBL" id="CADCVQ010000104">
    <property type="protein sequence ID" value="CAA9508510.1"/>
    <property type="molecule type" value="Genomic_DNA"/>
</dbReference>
<name>A0A6J4SYI8_9ACTN</name>
<reference evidence="2" key="1">
    <citation type="submission" date="2020-02" db="EMBL/GenBank/DDBJ databases">
        <authorList>
            <person name="Meier V. D."/>
        </authorList>
    </citation>
    <scope>NUCLEOTIDE SEQUENCE</scope>
    <source>
        <strain evidence="2">AVDCRST_MAG67</strain>
    </source>
</reference>
<feature type="region of interest" description="Disordered" evidence="1">
    <location>
        <begin position="1"/>
        <end position="50"/>
    </location>
</feature>
<proteinExistence type="predicted"/>
<feature type="non-terminal residue" evidence="2">
    <location>
        <position position="50"/>
    </location>
</feature>
<evidence type="ECO:0000313" key="2">
    <source>
        <dbReference type="EMBL" id="CAA9508510.1"/>
    </source>
</evidence>
<evidence type="ECO:0000256" key="1">
    <source>
        <dbReference type="SAM" id="MobiDB-lite"/>
    </source>
</evidence>
<feature type="compositionally biased region" description="Basic residues" evidence="1">
    <location>
        <begin position="35"/>
        <end position="50"/>
    </location>
</feature>
<feature type="non-terminal residue" evidence="2">
    <location>
        <position position="1"/>
    </location>
</feature>
<dbReference type="AlphaFoldDB" id="A0A6J4SYI8"/>
<organism evidence="2">
    <name type="scientific">uncultured Solirubrobacteraceae bacterium</name>
    <dbReference type="NCBI Taxonomy" id="1162706"/>
    <lineage>
        <taxon>Bacteria</taxon>
        <taxon>Bacillati</taxon>
        <taxon>Actinomycetota</taxon>
        <taxon>Thermoleophilia</taxon>
        <taxon>Solirubrobacterales</taxon>
        <taxon>Solirubrobacteraceae</taxon>
        <taxon>environmental samples</taxon>
    </lineage>
</organism>
<protein>
    <submittedName>
        <fullName evidence="2">Uncharacterized protein</fullName>
    </submittedName>
</protein>
<accession>A0A6J4SYI8</accession>
<gene>
    <name evidence="2" type="ORF">AVDCRST_MAG67-2579</name>
</gene>